<dbReference type="Pfam" id="PF07885">
    <property type="entry name" value="Ion_trans_2"/>
    <property type="match status" value="1"/>
</dbReference>
<dbReference type="GO" id="GO:0030322">
    <property type="term" value="P:stabilization of membrane potential"/>
    <property type="evidence" value="ECO:0007669"/>
    <property type="project" value="TreeGrafter"/>
</dbReference>
<keyword evidence="2" id="KW-0813">Transport</keyword>
<evidence type="ECO:0000256" key="2">
    <source>
        <dbReference type="ARBA" id="ARBA00022448"/>
    </source>
</evidence>
<feature type="transmembrane region" description="Helical" evidence="8">
    <location>
        <begin position="64"/>
        <end position="85"/>
    </location>
</feature>
<dbReference type="InterPro" id="IPR013099">
    <property type="entry name" value="K_chnl_dom"/>
</dbReference>
<organism evidence="10 11">
    <name type="scientific">Roseovarius halotolerans</name>
    <dbReference type="NCBI Taxonomy" id="505353"/>
    <lineage>
        <taxon>Bacteria</taxon>
        <taxon>Pseudomonadati</taxon>
        <taxon>Pseudomonadota</taxon>
        <taxon>Alphaproteobacteria</taxon>
        <taxon>Rhodobacterales</taxon>
        <taxon>Roseobacteraceae</taxon>
        <taxon>Roseovarius</taxon>
    </lineage>
</organism>
<protein>
    <submittedName>
        <fullName evidence="10">Voltage-gated potassium channel</fullName>
    </submittedName>
</protein>
<keyword evidence="4 8" id="KW-1133">Transmembrane helix</keyword>
<evidence type="ECO:0000313" key="11">
    <source>
        <dbReference type="Proteomes" id="UP000193207"/>
    </source>
</evidence>
<dbReference type="Gene3D" id="1.10.287.70">
    <property type="match status" value="1"/>
</dbReference>
<keyword evidence="6 8" id="KW-0472">Membrane</keyword>
<evidence type="ECO:0000256" key="1">
    <source>
        <dbReference type="ARBA" id="ARBA00004141"/>
    </source>
</evidence>
<sequence>MRGINALTLLAMLLLIIVSGTVFFRHVEGWSWLDSYFFTVVTLSTVGYGELVPASPLGKIGTTIFILLGLGVFAVTIQQFGAYAVRKREEHTEWLIARLGHTDKHHRGDDKPANDPERPET</sequence>
<name>A0A1X6YNM0_9RHOB</name>
<dbReference type="GO" id="GO:0005886">
    <property type="term" value="C:plasma membrane"/>
    <property type="evidence" value="ECO:0007669"/>
    <property type="project" value="TreeGrafter"/>
</dbReference>
<evidence type="ECO:0000256" key="8">
    <source>
        <dbReference type="SAM" id="Phobius"/>
    </source>
</evidence>
<keyword evidence="7 10" id="KW-0407">Ion channel</keyword>
<accession>A0A1X6YNM0</accession>
<dbReference type="PANTHER" id="PTHR11003:SF291">
    <property type="entry name" value="IP11374P"/>
    <property type="match status" value="1"/>
</dbReference>
<evidence type="ECO:0000256" key="3">
    <source>
        <dbReference type="ARBA" id="ARBA00022692"/>
    </source>
</evidence>
<evidence type="ECO:0000313" key="10">
    <source>
        <dbReference type="EMBL" id="SLN26762.1"/>
    </source>
</evidence>
<dbReference type="GO" id="GO:0015271">
    <property type="term" value="F:outward rectifier potassium channel activity"/>
    <property type="evidence" value="ECO:0007669"/>
    <property type="project" value="TreeGrafter"/>
</dbReference>
<keyword evidence="11" id="KW-1185">Reference proteome</keyword>
<dbReference type="GO" id="GO:0022841">
    <property type="term" value="F:potassium ion leak channel activity"/>
    <property type="evidence" value="ECO:0007669"/>
    <property type="project" value="TreeGrafter"/>
</dbReference>
<reference evidence="10 11" key="1">
    <citation type="submission" date="2017-03" db="EMBL/GenBank/DDBJ databases">
        <authorList>
            <person name="Afonso C.L."/>
            <person name="Miller P.J."/>
            <person name="Scott M.A."/>
            <person name="Spackman E."/>
            <person name="Goraichik I."/>
            <person name="Dimitrov K.M."/>
            <person name="Suarez D.L."/>
            <person name="Swayne D.E."/>
        </authorList>
    </citation>
    <scope>NUCLEOTIDE SEQUENCE [LARGE SCALE GENOMIC DNA]</scope>
    <source>
        <strain evidence="10 11">CECT 8110</strain>
    </source>
</reference>
<dbReference type="PANTHER" id="PTHR11003">
    <property type="entry name" value="POTASSIUM CHANNEL, SUBFAMILY K"/>
    <property type="match status" value="1"/>
</dbReference>
<evidence type="ECO:0000259" key="9">
    <source>
        <dbReference type="Pfam" id="PF07885"/>
    </source>
</evidence>
<keyword evidence="3 8" id="KW-0812">Transmembrane</keyword>
<comment type="subcellular location">
    <subcellularLocation>
        <location evidence="1">Membrane</location>
        <topology evidence="1">Multi-pass membrane protein</topology>
    </subcellularLocation>
</comment>
<feature type="domain" description="Potassium channel" evidence="9">
    <location>
        <begin position="12"/>
        <end position="84"/>
    </location>
</feature>
<dbReference type="EMBL" id="FWFU01000001">
    <property type="protein sequence ID" value="SLN26762.1"/>
    <property type="molecule type" value="Genomic_DNA"/>
</dbReference>
<evidence type="ECO:0000256" key="7">
    <source>
        <dbReference type="ARBA" id="ARBA00023303"/>
    </source>
</evidence>
<dbReference type="RefSeq" id="WP_085816773.1">
    <property type="nucleotide sequence ID" value="NZ_FWFU01000001.1"/>
</dbReference>
<dbReference type="InterPro" id="IPR003280">
    <property type="entry name" value="2pore_dom_K_chnl"/>
</dbReference>
<dbReference type="AlphaFoldDB" id="A0A1X6YNM0"/>
<dbReference type="Proteomes" id="UP000193207">
    <property type="component" value="Unassembled WGS sequence"/>
</dbReference>
<keyword evidence="5" id="KW-0406">Ion transport</keyword>
<gene>
    <name evidence="10" type="ORF">ROH8110_01252</name>
</gene>
<evidence type="ECO:0000256" key="6">
    <source>
        <dbReference type="ARBA" id="ARBA00023136"/>
    </source>
</evidence>
<dbReference type="SUPFAM" id="SSF81324">
    <property type="entry name" value="Voltage-gated potassium channels"/>
    <property type="match status" value="1"/>
</dbReference>
<dbReference type="OrthoDB" id="9799090at2"/>
<evidence type="ECO:0000256" key="4">
    <source>
        <dbReference type="ARBA" id="ARBA00022989"/>
    </source>
</evidence>
<proteinExistence type="predicted"/>
<evidence type="ECO:0000256" key="5">
    <source>
        <dbReference type="ARBA" id="ARBA00023065"/>
    </source>
</evidence>